<dbReference type="RefSeq" id="WP_229831779.1">
    <property type="nucleotide sequence ID" value="NZ_BNAJ01000001.1"/>
</dbReference>
<dbReference type="EMBL" id="BNAJ01000001">
    <property type="protein sequence ID" value="GHF31870.1"/>
    <property type="molecule type" value="Genomic_DNA"/>
</dbReference>
<feature type="chain" id="PRO_5030628987" evidence="1">
    <location>
        <begin position="30"/>
        <end position="439"/>
    </location>
</feature>
<dbReference type="AlphaFoldDB" id="A0A7W8KBT0"/>
<proteinExistence type="predicted"/>
<dbReference type="Proteomes" id="UP000539473">
    <property type="component" value="Unassembled WGS sequence"/>
</dbReference>
<gene>
    <name evidence="3" type="ORF">GCM10017781_05530</name>
    <name evidence="4" type="ORF">HNQ07_000489</name>
</gene>
<reference evidence="6" key="2">
    <citation type="journal article" date="2019" name="Int. J. Syst. Evol. Microbiol.">
        <title>The Global Catalogue of Microorganisms (GCM) 10K type strain sequencing project: providing services to taxonomists for standard genome sequencing and annotation.</title>
        <authorList>
            <consortium name="The Broad Institute Genomics Platform"/>
            <consortium name="The Broad Institute Genome Sequencing Center for Infectious Disease"/>
            <person name="Wu L."/>
            <person name="Ma J."/>
        </authorList>
    </citation>
    <scope>NUCLEOTIDE SEQUENCE [LARGE SCALE GENOMIC DNA]</scope>
    <source>
        <strain evidence="6">CGMCC 1.18437</strain>
    </source>
</reference>
<dbReference type="EC" id="3.4.21.102" evidence="4"/>
<evidence type="ECO:0000313" key="4">
    <source>
        <dbReference type="EMBL" id="MBB5375045.1"/>
    </source>
</evidence>
<reference evidence="4 5" key="3">
    <citation type="submission" date="2020-08" db="EMBL/GenBank/DDBJ databases">
        <title>Genomic Encyclopedia of Type Strains, Phase IV (KMG-IV): sequencing the most valuable type-strain genomes for metagenomic binning, comparative biology and taxonomic classification.</title>
        <authorList>
            <person name="Goeker M."/>
        </authorList>
    </citation>
    <scope>NUCLEOTIDE SEQUENCE [LARGE SCALE GENOMIC DNA]</scope>
    <source>
        <strain evidence="4 5">DSM 27521</strain>
    </source>
</reference>
<reference evidence="3" key="4">
    <citation type="submission" date="2024-05" db="EMBL/GenBank/DDBJ databases">
        <authorList>
            <person name="Sun Q."/>
            <person name="Zhou Y."/>
        </authorList>
    </citation>
    <scope>NUCLEOTIDE SEQUENCE</scope>
    <source>
        <strain evidence="3">CGMCC 1.18437</strain>
    </source>
</reference>
<dbReference type="Pfam" id="PF03572">
    <property type="entry name" value="Peptidase_S41"/>
    <property type="match status" value="1"/>
</dbReference>
<organism evidence="4 5">
    <name type="scientific">Deinococcus metalli</name>
    <dbReference type="NCBI Taxonomy" id="1141878"/>
    <lineage>
        <taxon>Bacteria</taxon>
        <taxon>Thermotogati</taxon>
        <taxon>Deinococcota</taxon>
        <taxon>Deinococci</taxon>
        <taxon>Deinococcales</taxon>
        <taxon>Deinococcaceae</taxon>
        <taxon>Deinococcus</taxon>
    </lineage>
</organism>
<sequence>MPLNSFRPPVRAAVLGTALGALLGAAAHASPATELFRAASGDVVRDYYGWSTANLEALTDKYRAVLEGRCAEQVDTCPYTTARDVLGDLLREVGDPHTSVRDPDAARRLDEIARNAPVPRTGARVVRVEGGLLVASVMPGSPAETAGLRALDLITAVNGEAAGKTGRVNAPVGPTEFVKLEREAGTLHLTVRRPGSPDLSVDVGTRDLAARDEPTLEWAGDDRRVAVVTLPSFLPDDSAALFLRRVRDAQAQGARGLIVDLRFNTGGGLSQCVAAASIFARVSYRMQFRQGAQVMVGIAGEVPRRPPRPGDRPPGDVRVWTGPAAVLVGPDTASCAEVFTYYAQRAGVPAVGDVTRGVCNSGVTFEAMPDGGVLTVTVLRGYAAEGQPLPERITPDVQAPLDIAALTTSGEDSTLLAALGALRAPAAEAPATSDAPPVP</sequence>
<dbReference type="PANTHER" id="PTHR32060:SF30">
    <property type="entry name" value="CARBOXY-TERMINAL PROCESSING PROTEASE CTPA"/>
    <property type="match status" value="1"/>
</dbReference>
<feature type="signal peptide" evidence="1">
    <location>
        <begin position="1"/>
        <end position="29"/>
    </location>
</feature>
<dbReference type="InterPro" id="IPR029045">
    <property type="entry name" value="ClpP/crotonase-like_dom_sf"/>
</dbReference>
<dbReference type="Gene3D" id="2.30.42.10">
    <property type="match status" value="1"/>
</dbReference>
<keyword evidence="1" id="KW-0732">Signal</keyword>
<dbReference type="SUPFAM" id="SSF50156">
    <property type="entry name" value="PDZ domain-like"/>
    <property type="match status" value="1"/>
</dbReference>
<dbReference type="GO" id="GO:0007165">
    <property type="term" value="P:signal transduction"/>
    <property type="evidence" value="ECO:0007669"/>
    <property type="project" value="TreeGrafter"/>
</dbReference>
<dbReference type="GO" id="GO:0030288">
    <property type="term" value="C:outer membrane-bounded periplasmic space"/>
    <property type="evidence" value="ECO:0007669"/>
    <property type="project" value="TreeGrafter"/>
</dbReference>
<evidence type="ECO:0000259" key="2">
    <source>
        <dbReference type="PROSITE" id="PS50106"/>
    </source>
</evidence>
<dbReference type="GO" id="GO:0006508">
    <property type="term" value="P:proteolysis"/>
    <property type="evidence" value="ECO:0007669"/>
    <property type="project" value="UniProtKB-KW"/>
</dbReference>
<name>A0A7W8KBT0_9DEIO</name>
<protein>
    <submittedName>
        <fullName evidence="4">Carboxyl-terminal processing protease</fullName>
        <ecNumber evidence="4">3.4.21.102</ecNumber>
    </submittedName>
    <submittedName>
        <fullName evidence="3">Peptidase S41</fullName>
    </submittedName>
</protein>
<keyword evidence="4" id="KW-0645">Protease</keyword>
<keyword evidence="6" id="KW-1185">Reference proteome</keyword>
<dbReference type="PANTHER" id="PTHR32060">
    <property type="entry name" value="TAIL-SPECIFIC PROTEASE"/>
    <property type="match status" value="1"/>
</dbReference>
<keyword evidence="4" id="KW-0378">Hydrolase</keyword>
<dbReference type="CDD" id="cd06567">
    <property type="entry name" value="Peptidase_S41"/>
    <property type="match status" value="1"/>
</dbReference>
<dbReference type="EMBL" id="JACHFK010000001">
    <property type="protein sequence ID" value="MBB5375045.1"/>
    <property type="molecule type" value="Genomic_DNA"/>
</dbReference>
<reference evidence="3" key="1">
    <citation type="journal article" date="2014" name="Int. J. Syst. Evol. Microbiol.">
        <title>Complete genome of a new Firmicutes species belonging to the dominant human colonic microbiota ('Ruminococcus bicirculans') reveals two chromosomes and a selective capacity to utilize plant glucans.</title>
        <authorList>
            <consortium name="NISC Comparative Sequencing Program"/>
            <person name="Wegmann U."/>
            <person name="Louis P."/>
            <person name="Goesmann A."/>
            <person name="Henrissat B."/>
            <person name="Duncan S.H."/>
            <person name="Flint H.J."/>
        </authorList>
    </citation>
    <scope>NUCLEOTIDE SEQUENCE</scope>
    <source>
        <strain evidence="3">CGMCC 1.18437</strain>
    </source>
</reference>
<accession>A0A7W8KBT0</accession>
<dbReference type="SMART" id="SM00245">
    <property type="entry name" value="TSPc"/>
    <property type="match status" value="1"/>
</dbReference>
<evidence type="ECO:0000313" key="5">
    <source>
        <dbReference type="Proteomes" id="UP000539473"/>
    </source>
</evidence>
<dbReference type="Proteomes" id="UP000619376">
    <property type="component" value="Unassembled WGS sequence"/>
</dbReference>
<dbReference type="SUPFAM" id="SSF52096">
    <property type="entry name" value="ClpP/crotonase"/>
    <property type="match status" value="1"/>
</dbReference>
<dbReference type="PROSITE" id="PS50106">
    <property type="entry name" value="PDZ"/>
    <property type="match status" value="1"/>
</dbReference>
<dbReference type="InterPro" id="IPR036034">
    <property type="entry name" value="PDZ_sf"/>
</dbReference>
<evidence type="ECO:0000313" key="3">
    <source>
        <dbReference type="EMBL" id="GHF31870.1"/>
    </source>
</evidence>
<dbReference type="InterPro" id="IPR041489">
    <property type="entry name" value="PDZ_6"/>
</dbReference>
<evidence type="ECO:0000256" key="1">
    <source>
        <dbReference type="SAM" id="SignalP"/>
    </source>
</evidence>
<dbReference type="Gene3D" id="3.90.226.10">
    <property type="entry name" value="2-enoyl-CoA Hydratase, Chain A, domain 1"/>
    <property type="match status" value="1"/>
</dbReference>
<dbReference type="Pfam" id="PF17820">
    <property type="entry name" value="PDZ_6"/>
    <property type="match status" value="1"/>
</dbReference>
<feature type="domain" description="PDZ" evidence="2">
    <location>
        <begin position="109"/>
        <end position="195"/>
    </location>
</feature>
<dbReference type="InterPro" id="IPR001478">
    <property type="entry name" value="PDZ"/>
</dbReference>
<dbReference type="InterPro" id="IPR005151">
    <property type="entry name" value="Tail-specific_protease"/>
</dbReference>
<dbReference type="SMART" id="SM00228">
    <property type="entry name" value="PDZ"/>
    <property type="match status" value="1"/>
</dbReference>
<comment type="caution">
    <text evidence="4">The sequence shown here is derived from an EMBL/GenBank/DDBJ whole genome shotgun (WGS) entry which is preliminary data.</text>
</comment>
<dbReference type="GO" id="GO:0004252">
    <property type="term" value="F:serine-type endopeptidase activity"/>
    <property type="evidence" value="ECO:0007669"/>
    <property type="project" value="UniProtKB-EC"/>
</dbReference>
<evidence type="ECO:0000313" key="6">
    <source>
        <dbReference type="Proteomes" id="UP000619376"/>
    </source>
</evidence>